<evidence type="ECO:0000256" key="4">
    <source>
        <dbReference type="ARBA" id="ARBA00023163"/>
    </source>
</evidence>
<dbReference type="GO" id="GO:0003677">
    <property type="term" value="F:DNA binding"/>
    <property type="evidence" value="ECO:0007669"/>
    <property type="project" value="UniProtKB-KW"/>
</dbReference>
<protein>
    <submittedName>
        <fullName evidence="7">Helix-turn-helix domain-containing protein</fullName>
    </submittedName>
</protein>
<evidence type="ECO:0000256" key="1">
    <source>
        <dbReference type="ARBA" id="ARBA00023015"/>
    </source>
</evidence>
<dbReference type="InterPro" id="IPR036388">
    <property type="entry name" value="WH-like_DNA-bd_sf"/>
</dbReference>
<sequence>MELEKLVEKAQAGDAAAFAEVCRRFEGLVKKLAYQPHIRAVAEEARAEGWLALVRAVKTYDPASGVPVAGYIESRVKYAVWNLFKRERRRWQGEQPLAAEGDDAPNLLERLDSGCDVAAAVETKLLAAAALRELACLSERQQQVILATVVAPGRLADVATRLGVSVQAVHSLRRRGLAQLRARLEG</sequence>
<keyword evidence="4" id="KW-0804">Transcription</keyword>
<dbReference type="Proteomes" id="UP000243333">
    <property type="component" value="Unassembled WGS sequence"/>
</dbReference>
<dbReference type="Gene3D" id="1.10.1740.10">
    <property type="match status" value="1"/>
</dbReference>
<dbReference type="GO" id="GO:0006352">
    <property type="term" value="P:DNA-templated transcription initiation"/>
    <property type="evidence" value="ECO:0007669"/>
    <property type="project" value="InterPro"/>
</dbReference>
<dbReference type="SUPFAM" id="SSF88946">
    <property type="entry name" value="Sigma2 domain of RNA polymerase sigma factors"/>
    <property type="match status" value="1"/>
</dbReference>
<dbReference type="NCBIfam" id="TIGR02937">
    <property type="entry name" value="sigma70-ECF"/>
    <property type="match status" value="1"/>
</dbReference>
<evidence type="ECO:0000259" key="5">
    <source>
        <dbReference type="Pfam" id="PF04542"/>
    </source>
</evidence>
<dbReference type="AlphaFoldDB" id="A0A1G7NZ95"/>
<evidence type="ECO:0000313" key="7">
    <source>
        <dbReference type="EMBL" id="SDF79372.1"/>
    </source>
</evidence>
<proteinExistence type="predicted"/>
<dbReference type="EMBL" id="FNBU01000030">
    <property type="protein sequence ID" value="SDF79372.1"/>
    <property type="molecule type" value="Genomic_DNA"/>
</dbReference>
<evidence type="ECO:0000259" key="6">
    <source>
        <dbReference type="Pfam" id="PF04545"/>
    </source>
</evidence>
<dbReference type="InterPro" id="IPR007627">
    <property type="entry name" value="RNA_pol_sigma70_r2"/>
</dbReference>
<feature type="domain" description="RNA polymerase sigma-70 region 2" evidence="5">
    <location>
        <begin position="24"/>
        <end position="90"/>
    </location>
</feature>
<keyword evidence="8" id="KW-1185">Reference proteome</keyword>
<dbReference type="OrthoDB" id="1669753at2"/>
<dbReference type="Gene3D" id="1.10.10.10">
    <property type="entry name" value="Winged helix-like DNA-binding domain superfamily/Winged helix DNA-binding domain"/>
    <property type="match status" value="1"/>
</dbReference>
<dbReference type="GO" id="GO:0016987">
    <property type="term" value="F:sigma factor activity"/>
    <property type="evidence" value="ECO:0007669"/>
    <property type="project" value="UniProtKB-KW"/>
</dbReference>
<organism evidence="7 8">
    <name type="scientific">Sporolituus thermophilus DSM 23256</name>
    <dbReference type="NCBI Taxonomy" id="1123285"/>
    <lineage>
        <taxon>Bacteria</taxon>
        <taxon>Bacillati</taxon>
        <taxon>Bacillota</taxon>
        <taxon>Negativicutes</taxon>
        <taxon>Selenomonadales</taxon>
        <taxon>Sporomusaceae</taxon>
        <taxon>Sporolituus</taxon>
    </lineage>
</organism>
<dbReference type="InterPro" id="IPR013325">
    <property type="entry name" value="RNA_pol_sigma_r2"/>
</dbReference>
<dbReference type="InterPro" id="IPR014284">
    <property type="entry name" value="RNA_pol_sigma-70_dom"/>
</dbReference>
<gene>
    <name evidence="7" type="ORF">SAMN05660235_02775</name>
</gene>
<dbReference type="InterPro" id="IPR007630">
    <property type="entry name" value="RNA_pol_sigma70_r4"/>
</dbReference>
<dbReference type="STRING" id="1123285.SAMN05660235_02775"/>
<reference evidence="8" key="1">
    <citation type="submission" date="2016-10" db="EMBL/GenBank/DDBJ databases">
        <authorList>
            <person name="Varghese N."/>
            <person name="Submissions S."/>
        </authorList>
    </citation>
    <scope>NUCLEOTIDE SEQUENCE [LARGE SCALE GENOMIC DNA]</scope>
    <source>
        <strain evidence="8">DSM 23256</strain>
    </source>
</reference>
<keyword evidence="3" id="KW-0238">DNA-binding</keyword>
<name>A0A1G7NZ95_9FIRM</name>
<dbReference type="Pfam" id="PF04542">
    <property type="entry name" value="Sigma70_r2"/>
    <property type="match status" value="1"/>
</dbReference>
<dbReference type="SUPFAM" id="SSF88659">
    <property type="entry name" value="Sigma3 and sigma4 domains of RNA polymerase sigma factors"/>
    <property type="match status" value="1"/>
</dbReference>
<keyword evidence="1" id="KW-0805">Transcription regulation</keyword>
<feature type="domain" description="RNA polymerase sigma-70 region 4" evidence="6">
    <location>
        <begin position="134"/>
        <end position="182"/>
    </location>
</feature>
<keyword evidence="2" id="KW-0731">Sigma factor</keyword>
<evidence type="ECO:0000256" key="3">
    <source>
        <dbReference type="ARBA" id="ARBA00023125"/>
    </source>
</evidence>
<dbReference type="PANTHER" id="PTHR30385">
    <property type="entry name" value="SIGMA FACTOR F FLAGELLAR"/>
    <property type="match status" value="1"/>
</dbReference>
<accession>A0A1G7NZ95</accession>
<evidence type="ECO:0000313" key="8">
    <source>
        <dbReference type="Proteomes" id="UP000243333"/>
    </source>
</evidence>
<dbReference type="RefSeq" id="WP_093691850.1">
    <property type="nucleotide sequence ID" value="NZ_FNBU01000030.1"/>
</dbReference>
<evidence type="ECO:0000256" key="2">
    <source>
        <dbReference type="ARBA" id="ARBA00023082"/>
    </source>
</evidence>
<dbReference type="InterPro" id="IPR013324">
    <property type="entry name" value="RNA_pol_sigma_r3/r4-like"/>
</dbReference>
<dbReference type="Pfam" id="PF04545">
    <property type="entry name" value="Sigma70_r4"/>
    <property type="match status" value="1"/>
</dbReference>